<dbReference type="EMBL" id="CP120733">
    <property type="protein sequence ID" value="WFD10702.1"/>
    <property type="molecule type" value="Genomic_DNA"/>
</dbReference>
<protein>
    <submittedName>
        <fullName evidence="3">VWA domain-containing protein</fullName>
    </submittedName>
</protein>
<dbReference type="PROSITE" id="PS50234">
    <property type="entry name" value="VWFA"/>
    <property type="match status" value="2"/>
</dbReference>
<feature type="transmembrane region" description="Helical" evidence="1">
    <location>
        <begin position="6"/>
        <end position="26"/>
    </location>
</feature>
<feature type="domain" description="VWFA" evidence="2">
    <location>
        <begin position="69"/>
        <end position="203"/>
    </location>
</feature>
<dbReference type="InterPro" id="IPR010768">
    <property type="entry name" value="GATase1-like"/>
</dbReference>
<dbReference type="PANTHER" id="PTHR37947">
    <property type="entry name" value="BLL2462 PROTEIN"/>
    <property type="match status" value="1"/>
</dbReference>
<dbReference type="Proteomes" id="UP001222800">
    <property type="component" value="Chromosome"/>
</dbReference>
<reference evidence="3 4" key="1">
    <citation type="submission" date="2023-03" db="EMBL/GenBank/DDBJ databases">
        <title>Complete genome sequence of Tepidibacter sp. SWIR-1, isolated from a deep-sea hydrothermal vent.</title>
        <authorList>
            <person name="Li X."/>
        </authorList>
    </citation>
    <scope>NUCLEOTIDE SEQUENCE [LARGE SCALE GENOMIC DNA]</scope>
    <source>
        <strain evidence="3 4">SWIR-1</strain>
    </source>
</reference>
<dbReference type="Pfam" id="PF00092">
    <property type="entry name" value="VWA"/>
    <property type="match status" value="1"/>
</dbReference>
<dbReference type="Gene3D" id="3.40.50.880">
    <property type="match status" value="1"/>
</dbReference>
<dbReference type="InterPro" id="IPR029062">
    <property type="entry name" value="Class_I_gatase-like"/>
</dbReference>
<evidence type="ECO:0000259" key="2">
    <source>
        <dbReference type="PROSITE" id="PS50234"/>
    </source>
</evidence>
<dbReference type="Pfam" id="PF13519">
    <property type="entry name" value="VWA_2"/>
    <property type="match status" value="1"/>
</dbReference>
<proteinExistence type="predicted"/>
<keyword evidence="1" id="KW-0472">Membrane</keyword>
<organism evidence="3 4">
    <name type="scientific">Tepidibacter hydrothermalis</name>
    <dbReference type="NCBI Taxonomy" id="3036126"/>
    <lineage>
        <taxon>Bacteria</taxon>
        <taxon>Bacillati</taxon>
        <taxon>Bacillota</taxon>
        <taxon>Clostridia</taxon>
        <taxon>Peptostreptococcales</taxon>
        <taxon>Peptostreptococcaceae</taxon>
        <taxon>Tepidibacter</taxon>
    </lineage>
</organism>
<dbReference type="InterPro" id="IPR002035">
    <property type="entry name" value="VWF_A"/>
</dbReference>
<dbReference type="Gene3D" id="3.40.50.410">
    <property type="entry name" value="von Willebrand factor, type A domain"/>
    <property type="match status" value="2"/>
</dbReference>
<name>A0ABY8ECP2_9FIRM</name>
<feature type="transmembrane region" description="Helical" evidence="1">
    <location>
        <begin position="38"/>
        <end position="57"/>
    </location>
</feature>
<evidence type="ECO:0000256" key="1">
    <source>
        <dbReference type="SAM" id="Phobius"/>
    </source>
</evidence>
<dbReference type="SUPFAM" id="SSF53300">
    <property type="entry name" value="vWA-like"/>
    <property type="match status" value="2"/>
</dbReference>
<dbReference type="RefSeq" id="WP_277732669.1">
    <property type="nucleotide sequence ID" value="NZ_CP120733.1"/>
</dbReference>
<dbReference type="SUPFAM" id="SSF52317">
    <property type="entry name" value="Class I glutamine amidotransferase-like"/>
    <property type="match status" value="1"/>
</dbReference>
<evidence type="ECO:0000313" key="3">
    <source>
        <dbReference type="EMBL" id="WFD10702.1"/>
    </source>
</evidence>
<dbReference type="InterPro" id="IPR036465">
    <property type="entry name" value="vWFA_dom_sf"/>
</dbReference>
<dbReference type="CDD" id="cd00198">
    <property type="entry name" value="vWFA"/>
    <property type="match status" value="2"/>
</dbReference>
<feature type="transmembrane region" description="Helical" evidence="1">
    <location>
        <begin position="808"/>
        <end position="826"/>
    </location>
</feature>
<accession>A0ABY8ECP2</accession>
<dbReference type="SMART" id="SM00327">
    <property type="entry name" value="VWA"/>
    <property type="match status" value="2"/>
</dbReference>
<gene>
    <name evidence="3" type="ORF">P4S50_01115</name>
</gene>
<keyword evidence="4" id="KW-1185">Reference proteome</keyword>
<evidence type="ECO:0000313" key="4">
    <source>
        <dbReference type="Proteomes" id="UP001222800"/>
    </source>
</evidence>
<dbReference type="PANTHER" id="PTHR37947:SF2">
    <property type="entry name" value="VON WILLEBRAND FACTOR TYPE A"/>
    <property type="match status" value="1"/>
</dbReference>
<dbReference type="Pfam" id="PF07090">
    <property type="entry name" value="GATase1_like"/>
    <property type="match status" value="1"/>
</dbReference>
<keyword evidence="1" id="KW-0812">Transmembrane</keyword>
<sequence length="830" mass="94531">MKFNFETNIFITIISLLIIGYFIYNGLKIYKVFPKKKFYIWVVLRFLAITCIILSLMKVSLVLESNKTTTIFLVDRSKSLLKNKTEIEEYIDNQIQNKKRKDKIGVISFGKDAMIDVPISENLDKVKFETQPNQNFTNIKNALEFSMNHFPEKDNKRLVLITDGKENIDNYDKIVDKLKENNINLVIYNQNINSDKDAQLKKMYIPNNIHINEKIPVTITVNSNFNGDGIFHLFSENKEILNRKLNIKNGSNEFEFRIDSNPKYTNLKGEIDFKSDTNSKNNTITKTITLKDTPRVLLIGDYEDTKNINNLIKSMDLEYESYSAKQVNKSIDYLSKFSEILLVNVSYDEMDKEFEKNLDTVVKENGSSLIAVGGEKAFALGGYKDTNIEKMLPVQCEMKGNKKHPNTGLVLVIDCSGSMEDSSNGIKKIEMAKEAAIKSVNILDKDDYVGVLAFSDKLEWVVPFQKVESKEKIKNDIGLLSSKGGTLIIPALNKTEDILKKSNTKVKHIILLSDGQAEKDGYEFILNKFKEDKITLSTVAVGNDSDKNVLNNMSDQTNGRSYIATNLYDIPKIFAKETYIATKKYLNNKKFKPVVVNESDILKDTDIPDLYGYTGAGIKKNANLILKSDKDDPILASWNYGIGKVIAFTSDLNGKWSRDWIESSYFEDTWRNVINYSFNDNNIDLDIRQYGLVVDVFVDSTKSNLKSEVSINGEDYSDDIELDEASIGKFKGSFTLDNTGDYSINIKLKDNDKVLKNETRIIHLDYSPEYDVGKRDDLDLFYDADSINGDVDVFKVPIKNKNRAVRELSFILLPIALCLFIADIGVRRML</sequence>
<keyword evidence="1" id="KW-1133">Transmembrane helix</keyword>
<feature type="domain" description="VWFA" evidence="2">
    <location>
        <begin position="408"/>
        <end position="578"/>
    </location>
</feature>